<organism evidence="10 11">
    <name type="scientific">Branchiostoma floridae</name>
    <name type="common">Florida lancelet</name>
    <name type="synonym">Amphioxus</name>
    <dbReference type="NCBI Taxonomy" id="7739"/>
    <lineage>
        <taxon>Eukaryota</taxon>
        <taxon>Metazoa</taxon>
        <taxon>Chordata</taxon>
        <taxon>Cephalochordata</taxon>
        <taxon>Leptocardii</taxon>
        <taxon>Amphioxiformes</taxon>
        <taxon>Branchiostomatidae</taxon>
        <taxon>Branchiostoma</taxon>
    </lineage>
</organism>
<dbReference type="Pfam" id="PF03567">
    <property type="entry name" value="Sulfotransfer_2"/>
    <property type="match status" value="1"/>
</dbReference>
<evidence type="ECO:0000256" key="3">
    <source>
        <dbReference type="ARBA" id="ARBA00022679"/>
    </source>
</evidence>
<name>A0A9J7NB60_BRAFL</name>
<evidence type="ECO:0000256" key="6">
    <source>
        <dbReference type="ARBA" id="ARBA00023034"/>
    </source>
</evidence>
<dbReference type="GO" id="GO:0008146">
    <property type="term" value="F:sulfotransferase activity"/>
    <property type="evidence" value="ECO:0000318"/>
    <property type="project" value="GO_Central"/>
</dbReference>
<keyword evidence="6 9" id="KW-0333">Golgi apparatus</keyword>
<gene>
    <name evidence="11" type="primary">LOC118429932</name>
</gene>
<comment type="subcellular location">
    <subcellularLocation>
        <location evidence="1 9">Golgi apparatus membrane</location>
        <topology evidence="1 9">Single-pass type II membrane protein</topology>
    </subcellularLocation>
</comment>
<dbReference type="AlphaFoldDB" id="A0A9J7NB60"/>
<keyword evidence="4 9" id="KW-0812">Transmembrane</keyword>
<evidence type="ECO:0000256" key="7">
    <source>
        <dbReference type="ARBA" id="ARBA00023136"/>
    </source>
</evidence>
<dbReference type="InterPro" id="IPR005331">
    <property type="entry name" value="Sulfotransferase"/>
</dbReference>
<dbReference type="GeneID" id="118429932"/>
<comment type="similarity">
    <text evidence="2 9">Belongs to the sulfotransferase 2 family.</text>
</comment>
<evidence type="ECO:0000256" key="9">
    <source>
        <dbReference type="RuleBase" id="RU364020"/>
    </source>
</evidence>
<keyword evidence="7 9" id="KW-0472">Membrane</keyword>
<dbReference type="Proteomes" id="UP000001554">
    <property type="component" value="Chromosome 1"/>
</dbReference>
<keyword evidence="10" id="KW-1185">Reference proteome</keyword>
<protein>
    <recommendedName>
        <fullName evidence="9">Carbohydrate sulfotransferase</fullName>
        <ecNumber evidence="9">2.8.2.-</ecNumber>
    </recommendedName>
</protein>
<dbReference type="InterPro" id="IPR018011">
    <property type="entry name" value="Carb_sulfotrans_8-10"/>
</dbReference>
<dbReference type="KEGG" id="bfo:118429932"/>
<keyword evidence="8 9" id="KW-0325">Glycoprotein</keyword>
<feature type="transmembrane region" description="Helical" evidence="9">
    <location>
        <begin position="12"/>
        <end position="30"/>
    </location>
</feature>
<dbReference type="PANTHER" id="PTHR12137">
    <property type="entry name" value="CARBOHYDRATE SULFOTRANSFERASE"/>
    <property type="match status" value="1"/>
</dbReference>
<sequence>MRQLQMKKLLTFPRLLLIVAGLLILVYIGLDKHIYKTTTSSHQGLRSKVFLRNGSTTEKIQAERMEVLKSYCRKKGTKNTKLPSRRRFIVSERYKLLYCQVFKTGSTTTLTMLHNLEHGERRNTHDMRALLDDLPFKRLNTYSDDEVRIRLETYTKLIIVRNPLERLASAWEDKFYYAPSRFGYRKQYHSMLETLSSNTLKTKIGLSSTLPEGSDNKSYPIVPFPAFIKAVGTNRTDWQDPHWQLISDLCAPCHINYDFIIHTETLAEDYPLFFKNAGIVGREDQLPEVRQRKGDTLFWDFYKQIPIEDLWRIKEKFRVDYEMFGYDFNDDIRRMLGR</sequence>
<keyword evidence="9" id="KW-0735">Signal-anchor</keyword>
<evidence type="ECO:0000256" key="2">
    <source>
        <dbReference type="ARBA" id="ARBA00006339"/>
    </source>
</evidence>
<evidence type="ECO:0000256" key="5">
    <source>
        <dbReference type="ARBA" id="ARBA00022989"/>
    </source>
</evidence>
<accession>A0A9J7NB60</accession>
<keyword evidence="5 9" id="KW-1133">Transmembrane helix</keyword>
<dbReference type="GO" id="GO:0016051">
    <property type="term" value="P:carbohydrate biosynthetic process"/>
    <property type="evidence" value="ECO:0007669"/>
    <property type="project" value="InterPro"/>
</dbReference>
<reference evidence="10" key="1">
    <citation type="journal article" date="2020" name="Nat. Ecol. Evol.">
        <title>Deeply conserved synteny resolves early events in vertebrate evolution.</title>
        <authorList>
            <person name="Simakov O."/>
            <person name="Marletaz F."/>
            <person name="Yue J.X."/>
            <person name="O'Connell B."/>
            <person name="Jenkins J."/>
            <person name="Brandt A."/>
            <person name="Calef R."/>
            <person name="Tung C.H."/>
            <person name="Huang T.K."/>
            <person name="Schmutz J."/>
            <person name="Satoh N."/>
            <person name="Yu J.K."/>
            <person name="Putnam N.H."/>
            <person name="Green R.E."/>
            <person name="Rokhsar D.S."/>
        </authorList>
    </citation>
    <scope>NUCLEOTIDE SEQUENCE [LARGE SCALE GENOMIC DNA]</scope>
    <source>
        <strain evidence="10">S238N-H82</strain>
    </source>
</reference>
<dbReference type="OrthoDB" id="2019940at2759"/>
<keyword evidence="9" id="KW-0119">Carbohydrate metabolism</keyword>
<evidence type="ECO:0000256" key="4">
    <source>
        <dbReference type="ARBA" id="ARBA00022692"/>
    </source>
</evidence>
<evidence type="ECO:0000256" key="1">
    <source>
        <dbReference type="ARBA" id="ARBA00004323"/>
    </source>
</evidence>
<dbReference type="PANTHER" id="PTHR12137:SF33">
    <property type="entry name" value="CARBOHYDRATE SULFOTRANSFERASE 14"/>
    <property type="match status" value="1"/>
</dbReference>
<proteinExistence type="inferred from homology"/>
<dbReference type="RefSeq" id="XP_035696470.1">
    <property type="nucleotide sequence ID" value="XM_035840577.1"/>
</dbReference>
<dbReference type="OMA" id="CAPCHIN"/>
<reference evidence="11" key="2">
    <citation type="submission" date="2025-08" db="UniProtKB">
        <authorList>
            <consortium name="RefSeq"/>
        </authorList>
    </citation>
    <scope>IDENTIFICATION</scope>
    <source>
        <strain evidence="11">S238N-H82</strain>
        <tissue evidence="11">Testes</tissue>
    </source>
</reference>
<dbReference type="EC" id="2.8.2.-" evidence="9"/>
<evidence type="ECO:0000313" key="11">
    <source>
        <dbReference type="RefSeq" id="XP_035696470.1"/>
    </source>
</evidence>
<dbReference type="GO" id="GO:0000139">
    <property type="term" value="C:Golgi membrane"/>
    <property type="evidence" value="ECO:0007669"/>
    <property type="project" value="UniProtKB-SubCell"/>
</dbReference>
<keyword evidence="3 9" id="KW-0808">Transferase</keyword>
<evidence type="ECO:0000256" key="8">
    <source>
        <dbReference type="ARBA" id="ARBA00023180"/>
    </source>
</evidence>
<evidence type="ECO:0000313" key="10">
    <source>
        <dbReference type="Proteomes" id="UP000001554"/>
    </source>
</evidence>